<protein>
    <submittedName>
        <fullName evidence="1">Uncharacterized protein</fullName>
    </submittedName>
</protein>
<dbReference type="Proteomes" id="UP000249396">
    <property type="component" value="Unassembled WGS sequence"/>
</dbReference>
<organism evidence="1 2">
    <name type="scientific">Candidatus Methylumidiphilus alinenensis</name>
    <dbReference type="NCBI Taxonomy" id="2202197"/>
    <lineage>
        <taxon>Bacteria</taxon>
        <taxon>Pseudomonadati</taxon>
        <taxon>Pseudomonadota</taxon>
        <taxon>Gammaproteobacteria</taxon>
        <taxon>Methylococcales</taxon>
        <taxon>Candidatus Methylumidiphilus</taxon>
    </lineage>
</organism>
<reference evidence="1 2" key="1">
    <citation type="journal article" date="2018" name="Aquat. Microb. Ecol.">
        <title>Gammaproteobacterial methanotrophs dominate.</title>
        <authorList>
            <person name="Rissanen A.J."/>
            <person name="Saarenheimo J."/>
            <person name="Tiirola M."/>
            <person name="Peura S."/>
            <person name="Aalto S.L."/>
            <person name="Karvinen A."/>
            <person name="Nykanen H."/>
        </authorList>
    </citation>
    <scope>NUCLEOTIDE SEQUENCE [LARGE SCALE GENOMIC DNA]</scope>
    <source>
        <strain evidence="1">AMbin10</strain>
    </source>
</reference>
<proteinExistence type="predicted"/>
<dbReference type="AlphaFoldDB" id="A0A2W4QVP0"/>
<dbReference type="InterPro" id="IPR009057">
    <property type="entry name" value="Homeodomain-like_sf"/>
</dbReference>
<name>A0A2W4QVP0_9GAMM</name>
<accession>A0A2W4QVP0</accession>
<evidence type="ECO:0000313" key="2">
    <source>
        <dbReference type="Proteomes" id="UP000249396"/>
    </source>
</evidence>
<dbReference type="Pfam" id="PF13384">
    <property type="entry name" value="HTH_23"/>
    <property type="match status" value="1"/>
</dbReference>
<gene>
    <name evidence="1" type="ORF">DM484_25240</name>
</gene>
<evidence type="ECO:0000313" key="1">
    <source>
        <dbReference type="EMBL" id="PZN71948.1"/>
    </source>
</evidence>
<comment type="caution">
    <text evidence="1">The sequence shown here is derived from an EMBL/GenBank/DDBJ whole genome shotgun (WGS) entry which is preliminary data.</text>
</comment>
<sequence length="115" mass="13174">MNALSKDLRQRILNYALNHSVRQTARAFHVSPNTVQQLKKLFYETGGMDPRISKPVHAHAVSPEGELYLKALLLEEVDLTLERLCELYWQAYAVRVGVTTMHLTLKRMGRLLTKA</sequence>
<dbReference type="SUPFAM" id="SSF46689">
    <property type="entry name" value="Homeodomain-like"/>
    <property type="match status" value="1"/>
</dbReference>
<dbReference type="EMBL" id="QJPH01000504">
    <property type="protein sequence ID" value="PZN71948.1"/>
    <property type="molecule type" value="Genomic_DNA"/>
</dbReference>